<dbReference type="SUPFAM" id="SSF51735">
    <property type="entry name" value="NAD(P)-binding Rossmann-fold domains"/>
    <property type="match status" value="1"/>
</dbReference>
<dbReference type="AlphaFoldDB" id="A0A098E6H4"/>
<reference evidence="2" key="1">
    <citation type="submission" date="2014-09" db="EMBL/GenBank/DDBJ databases">
        <authorList>
            <person name="Probst J Alexander"/>
        </authorList>
    </citation>
    <scope>NUCLEOTIDE SEQUENCE</scope>
</reference>
<sequence>MITAQRKPMEEIVKNLTGKKKVLVVGCNGCTAFHRVGGQKQAGEFVKLLKINTKLKNINIEIIESCVEEQCGKELVEDALNEVIKGCDAVISLACGAGVQQIAEIYETIPVLPANDTFLVGIENRKEERLVEVCKGCGDCILGETVGICPKTRCKKGLLNGPCAGVHDGLCELSTNENKIPCAWIEICNKMVNVGMKDKILEIRMP</sequence>
<accession>A0A098E6H4</accession>
<gene>
    <name evidence="2" type="ORF">MSIBF_A1000003</name>
</gene>
<dbReference type="EMBL" id="CCXY01000003">
    <property type="protein sequence ID" value="CEG11031.1"/>
    <property type="molecule type" value="Genomic_DNA"/>
</dbReference>
<name>A0A098E6H4_9ZZZZ</name>
<proteinExistence type="predicted"/>
<dbReference type="Pfam" id="PF12225">
    <property type="entry name" value="DUF5981"/>
    <property type="match status" value="1"/>
</dbReference>
<protein>
    <recommendedName>
        <fullName evidence="1">Methylene-tetrahydrofolate reductase C-terminal-like domain-containing protein</fullName>
    </recommendedName>
</protein>
<feature type="domain" description="Methylene-tetrahydrofolate reductase C-terminal-like" evidence="1">
    <location>
        <begin position="113"/>
        <end position="203"/>
    </location>
</feature>
<organism evidence="2">
    <name type="scientific">groundwater metagenome</name>
    <dbReference type="NCBI Taxonomy" id="717931"/>
    <lineage>
        <taxon>unclassified sequences</taxon>
        <taxon>metagenomes</taxon>
        <taxon>ecological metagenomes</taxon>
    </lineage>
</organism>
<dbReference type="PANTHER" id="PTHR38755">
    <property type="entry name" value="5,10-METHYLENETETRAHYDROFOLATE REDUCTASE"/>
    <property type="match status" value="1"/>
</dbReference>
<dbReference type="PANTHER" id="PTHR38755:SF1">
    <property type="entry name" value="METHYLENE-TETRAHYDROFOLATE REDUCTASE C-TERMINAL DOMAIN-CONTAINING PROTEIN"/>
    <property type="match status" value="1"/>
</dbReference>
<dbReference type="InterPro" id="IPR022026">
    <property type="entry name" value="DUF5981"/>
</dbReference>
<evidence type="ECO:0000313" key="2">
    <source>
        <dbReference type="EMBL" id="CEG11031.1"/>
    </source>
</evidence>
<evidence type="ECO:0000259" key="1">
    <source>
        <dbReference type="Pfam" id="PF12225"/>
    </source>
</evidence>
<dbReference type="InterPro" id="IPR036291">
    <property type="entry name" value="NAD(P)-bd_dom_sf"/>
</dbReference>